<dbReference type="GO" id="GO:0000976">
    <property type="term" value="F:transcription cis-regulatory region binding"/>
    <property type="evidence" value="ECO:0007669"/>
    <property type="project" value="TreeGrafter"/>
</dbReference>
<dbReference type="GO" id="GO:0008270">
    <property type="term" value="F:zinc ion binding"/>
    <property type="evidence" value="ECO:0007669"/>
    <property type="project" value="TreeGrafter"/>
</dbReference>
<dbReference type="GO" id="GO:1900376">
    <property type="term" value="P:regulation of secondary metabolite biosynthetic process"/>
    <property type="evidence" value="ECO:0007669"/>
    <property type="project" value="TreeGrafter"/>
</dbReference>
<feature type="binding site" evidence="7">
    <location>
        <position position="144"/>
    </location>
    <ligand>
        <name>Zn(2+)</name>
        <dbReference type="ChEBI" id="CHEBI:29105"/>
    </ligand>
</feature>
<feature type="binding site" evidence="7">
    <location>
        <position position="100"/>
    </location>
    <ligand>
        <name>Zn(2+)</name>
        <dbReference type="ChEBI" id="CHEBI:29105"/>
    </ligand>
</feature>
<dbReference type="Gene3D" id="3.30.1490.190">
    <property type="match status" value="1"/>
</dbReference>
<dbReference type="GO" id="GO:0003700">
    <property type="term" value="F:DNA-binding transcription factor activity"/>
    <property type="evidence" value="ECO:0007669"/>
    <property type="project" value="InterPro"/>
</dbReference>
<evidence type="ECO:0000256" key="4">
    <source>
        <dbReference type="ARBA" id="ARBA00023015"/>
    </source>
</evidence>
<dbReference type="eggNOG" id="COG0735">
    <property type="taxonomic scope" value="Bacteria"/>
</dbReference>
<dbReference type="RefSeq" id="WP_006299745.1">
    <property type="nucleotide sequence ID" value="NZ_CM001022.1"/>
</dbReference>
<evidence type="ECO:0000256" key="1">
    <source>
        <dbReference type="ARBA" id="ARBA00007957"/>
    </source>
</evidence>
<comment type="similarity">
    <text evidence="1">Belongs to the Fur family.</text>
</comment>
<dbReference type="GO" id="GO:0045892">
    <property type="term" value="P:negative regulation of DNA-templated transcription"/>
    <property type="evidence" value="ECO:0007669"/>
    <property type="project" value="TreeGrafter"/>
</dbReference>
<dbReference type="OrthoDB" id="8659436at2"/>
<sequence>MERCDPLTLLKQRGLRATPQRVALLSWILLSPGPFTAGDLEAACPSLGADAATVYRFLHRLADVGLIREIPCPGGEGTFGTGRAFEKACPHNPPHSHFSCRRCGDLFCVTDPPPAEDPAVRSLKRRGFVVEGALTTLTGLCPRCAASGGDAVEPIPEAPVSERRNHP</sequence>
<keyword evidence="6" id="KW-0804">Transcription</keyword>
<keyword evidence="2" id="KW-0678">Repressor</keyword>
<evidence type="ECO:0000256" key="2">
    <source>
        <dbReference type="ARBA" id="ARBA00022491"/>
    </source>
</evidence>
<accession>E3CX85</accession>
<evidence type="ECO:0000313" key="9">
    <source>
        <dbReference type="EMBL" id="EFQ22601.1"/>
    </source>
</evidence>
<comment type="cofactor">
    <cofactor evidence="7">
        <name>Zn(2+)</name>
        <dbReference type="ChEBI" id="CHEBI:29105"/>
    </cofactor>
    <text evidence="7">Binds 1 zinc ion per subunit.</text>
</comment>
<protein>
    <submittedName>
        <fullName evidence="9">Ferric uptake regulator, Fur family</fullName>
    </submittedName>
</protein>
<dbReference type="STRING" id="584708.Apau_0164"/>
<dbReference type="PANTHER" id="PTHR33202">
    <property type="entry name" value="ZINC UPTAKE REGULATION PROTEIN"/>
    <property type="match status" value="1"/>
</dbReference>
<keyword evidence="5" id="KW-0238">DNA-binding</keyword>
<dbReference type="InterPro" id="IPR002481">
    <property type="entry name" value="FUR"/>
</dbReference>
<feature type="binding site" evidence="7">
    <location>
        <position position="103"/>
    </location>
    <ligand>
        <name>Zn(2+)</name>
        <dbReference type="ChEBI" id="CHEBI:29105"/>
    </ligand>
</feature>
<keyword evidence="7" id="KW-0479">Metal-binding</keyword>
<reference evidence="9 10" key="1">
    <citation type="journal article" date="2010" name="Stand. Genomic Sci.">
        <title>Non-contiguous finished genome sequence of Aminomonas paucivorans type strain (GLU-3).</title>
        <authorList>
            <person name="Pitluck S."/>
            <person name="Yasawong M."/>
            <person name="Held B."/>
            <person name="Lapidus A."/>
            <person name="Nolan M."/>
            <person name="Copeland A."/>
            <person name="Lucas S."/>
            <person name="Del Rio T.G."/>
            <person name="Tice H."/>
            <person name="Cheng J.F."/>
            <person name="Chertkov O."/>
            <person name="Goodwin L."/>
            <person name="Tapia R."/>
            <person name="Han C."/>
            <person name="Liolios K."/>
            <person name="Ivanova N."/>
            <person name="Mavromatis K."/>
            <person name="Ovchinnikova G."/>
            <person name="Pati A."/>
            <person name="Chen A."/>
            <person name="Palaniappan K."/>
            <person name="Land M."/>
            <person name="Hauser L."/>
            <person name="Chang Y.J."/>
            <person name="Jeffries C.D."/>
            <person name="Pukall R."/>
            <person name="Spring S."/>
            <person name="Rohde M."/>
            <person name="Sikorski J."/>
            <person name="Goker M."/>
            <person name="Woyke T."/>
            <person name="Bristow J."/>
            <person name="Eisen J.A."/>
            <person name="Markowitz V."/>
            <person name="Hugenholtz P."/>
            <person name="Kyrpides N.C."/>
            <person name="Klenk H.P."/>
        </authorList>
    </citation>
    <scope>NUCLEOTIDE SEQUENCE [LARGE SCALE GENOMIC DNA]</scope>
    <source>
        <strain evidence="9 10">DSM 12260</strain>
    </source>
</reference>
<dbReference type="Proteomes" id="UP000005096">
    <property type="component" value="Chromosome"/>
</dbReference>
<dbReference type="Gene3D" id="1.10.10.10">
    <property type="entry name" value="Winged helix-like DNA-binding domain superfamily/Winged helix DNA-binding domain"/>
    <property type="match status" value="1"/>
</dbReference>
<dbReference type="CDD" id="cd07153">
    <property type="entry name" value="Fur_like"/>
    <property type="match status" value="1"/>
</dbReference>
<evidence type="ECO:0000256" key="3">
    <source>
        <dbReference type="ARBA" id="ARBA00022833"/>
    </source>
</evidence>
<dbReference type="AlphaFoldDB" id="E3CX85"/>
<comment type="cofactor">
    <cofactor evidence="8">
        <name>Mn(2+)</name>
        <dbReference type="ChEBI" id="CHEBI:29035"/>
    </cofactor>
    <cofactor evidence="8">
        <name>Fe(2+)</name>
        <dbReference type="ChEBI" id="CHEBI:29033"/>
    </cofactor>
    <text evidence="8">Binds 1 Mn(2+) or Fe(2+) ion per subunit.</text>
</comment>
<dbReference type="Pfam" id="PF01475">
    <property type="entry name" value="FUR"/>
    <property type="match status" value="1"/>
</dbReference>
<dbReference type="EMBL" id="CM001022">
    <property type="protein sequence ID" value="EFQ22601.1"/>
    <property type="molecule type" value="Genomic_DNA"/>
</dbReference>
<keyword evidence="8" id="KW-0408">Iron</keyword>
<dbReference type="InterPro" id="IPR043135">
    <property type="entry name" value="Fur_C"/>
</dbReference>
<dbReference type="PaxDb" id="584708-Apau_0164"/>
<dbReference type="SUPFAM" id="SSF46785">
    <property type="entry name" value="Winged helix' DNA-binding domain"/>
    <property type="match status" value="1"/>
</dbReference>
<feature type="binding site" evidence="8">
    <location>
        <position position="116"/>
    </location>
    <ligand>
        <name>Fe cation</name>
        <dbReference type="ChEBI" id="CHEBI:24875"/>
    </ligand>
</feature>
<gene>
    <name evidence="9" type="ORF">Apau_0164</name>
</gene>
<evidence type="ECO:0000256" key="5">
    <source>
        <dbReference type="ARBA" id="ARBA00023125"/>
    </source>
</evidence>
<dbReference type="InterPro" id="IPR036390">
    <property type="entry name" value="WH_DNA-bd_sf"/>
</dbReference>
<evidence type="ECO:0000256" key="8">
    <source>
        <dbReference type="PIRSR" id="PIRSR602481-2"/>
    </source>
</evidence>
<keyword evidence="10" id="KW-1185">Reference proteome</keyword>
<dbReference type="InterPro" id="IPR036388">
    <property type="entry name" value="WH-like_DNA-bd_sf"/>
</dbReference>
<keyword evidence="3 7" id="KW-0862">Zinc</keyword>
<evidence type="ECO:0000313" key="10">
    <source>
        <dbReference type="Proteomes" id="UP000005096"/>
    </source>
</evidence>
<evidence type="ECO:0000256" key="7">
    <source>
        <dbReference type="PIRSR" id="PIRSR602481-1"/>
    </source>
</evidence>
<evidence type="ECO:0000256" key="6">
    <source>
        <dbReference type="ARBA" id="ARBA00023163"/>
    </source>
</evidence>
<dbReference type="HOGENOM" id="CLU_096072_6_0_0"/>
<organism evidence="9 10">
    <name type="scientific">Aminomonas paucivorans DSM 12260</name>
    <dbReference type="NCBI Taxonomy" id="584708"/>
    <lineage>
        <taxon>Bacteria</taxon>
        <taxon>Thermotogati</taxon>
        <taxon>Synergistota</taxon>
        <taxon>Synergistia</taxon>
        <taxon>Synergistales</taxon>
        <taxon>Synergistaceae</taxon>
        <taxon>Aminomonas</taxon>
    </lineage>
</organism>
<keyword evidence="4" id="KW-0805">Transcription regulation</keyword>
<feature type="binding site" evidence="7">
    <location>
        <position position="141"/>
    </location>
    <ligand>
        <name>Zn(2+)</name>
        <dbReference type="ChEBI" id="CHEBI:29105"/>
    </ligand>
</feature>
<proteinExistence type="inferred from homology"/>
<name>E3CX85_9BACT</name>
<dbReference type="PANTHER" id="PTHR33202:SF7">
    <property type="entry name" value="FERRIC UPTAKE REGULATION PROTEIN"/>
    <property type="match status" value="1"/>
</dbReference>